<protein>
    <submittedName>
        <fullName evidence="2">Uncharacterized protein</fullName>
    </submittedName>
</protein>
<feature type="region of interest" description="Disordered" evidence="1">
    <location>
        <begin position="332"/>
        <end position="356"/>
    </location>
</feature>
<feature type="region of interest" description="Disordered" evidence="1">
    <location>
        <begin position="281"/>
        <end position="301"/>
    </location>
</feature>
<feature type="compositionally biased region" description="Basic and acidic residues" evidence="1">
    <location>
        <begin position="183"/>
        <end position="206"/>
    </location>
</feature>
<feature type="region of interest" description="Disordered" evidence="1">
    <location>
        <begin position="68"/>
        <end position="107"/>
    </location>
</feature>
<feature type="compositionally biased region" description="Polar residues" evidence="1">
    <location>
        <begin position="71"/>
        <end position="96"/>
    </location>
</feature>
<gene>
    <name evidence="2" type="ORF">g.18787</name>
</gene>
<name>A0A1B6MFD1_9HEMI</name>
<dbReference type="EMBL" id="GEBQ01005376">
    <property type="protein sequence ID" value="JAT34601.1"/>
    <property type="molecule type" value="Transcribed_RNA"/>
</dbReference>
<sequence>MDPLISLDTEENMSSLTTQFLDLKPGSQKGGSLSNLTAKYNRPRNSFGLMSNEIERSKHCIDKDGSYHITARNNSKSPKYNYQKQPRSSDLNTVHNSSEEDSSDSEFSGLSLAGLAAKHKVTKANDGACSFIPKTNKNISVNKLLKLELTQKFEDSSEKMSSINDGMSLLDLTAGYKARHSSHLRDGESEMENRRATSLGPRHDCIDFHKTENETSKMKTSTDKSLKTILSKQDYELTGGSNTKVASFNYVTSNFPEDSDSDDSFSLAGLVLKRVSKVSQSDQGSAENMSHDASSTHLPSLGCSLRQHTKSESDRFSAGALSSEMLIKRGFENETPTSLGSLRGSSGSLRGSSQPDSSDFQFSLGCSLPGSFRTKGKDNNLASSLGSIRVAKAGLSSINSFSDPNVSVKQRSKVAGQTTLNLCNSSVTDHRPRTHRIDIPSSGGIDLSCAIKSPSSTRVSESMESECDTDISCEPEIDEIITLLDAESTMGREEGEVTSLLQNLHFSGDTIDSSNAIKGIIPVKIKLEDSCIFDASNILKLELKLRTTKCSSFGKVVCKKWRLSKIPYIRQKKFQTTVIPFDFSTFSPDDELASLRRRKSFLT</sequence>
<feature type="compositionally biased region" description="Polar residues" evidence="1">
    <location>
        <begin position="281"/>
        <end position="298"/>
    </location>
</feature>
<reference evidence="2" key="1">
    <citation type="submission" date="2015-11" db="EMBL/GenBank/DDBJ databases">
        <title>De novo transcriptome assembly of four potential Pierce s Disease insect vectors from Arizona vineyards.</title>
        <authorList>
            <person name="Tassone E.E."/>
        </authorList>
    </citation>
    <scope>NUCLEOTIDE SEQUENCE</scope>
</reference>
<dbReference type="AlphaFoldDB" id="A0A1B6MFD1"/>
<organism evidence="2">
    <name type="scientific">Graphocephala atropunctata</name>
    <dbReference type="NCBI Taxonomy" id="36148"/>
    <lineage>
        <taxon>Eukaryota</taxon>
        <taxon>Metazoa</taxon>
        <taxon>Ecdysozoa</taxon>
        <taxon>Arthropoda</taxon>
        <taxon>Hexapoda</taxon>
        <taxon>Insecta</taxon>
        <taxon>Pterygota</taxon>
        <taxon>Neoptera</taxon>
        <taxon>Paraneoptera</taxon>
        <taxon>Hemiptera</taxon>
        <taxon>Auchenorrhyncha</taxon>
        <taxon>Membracoidea</taxon>
        <taxon>Cicadellidae</taxon>
        <taxon>Cicadellinae</taxon>
        <taxon>Cicadellini</taxon>
        <taxon>Graphocephala</taxon>
    </lineage>
</organism>
<proteinExistence type="predicted"/>
<evidence type="ECO:0000313" key="2">
    <source>
        <dbReference type="EMBL" id="JAT34601.1"/>
    </source>
</evidence>
<evidence type="ECO:0000256" key="1">
    <source>
        <dbReference type="SAM" id="MobiDB-lite"/>
    </source>
</evidence>
<accession>A0A1B6MFD1</accession>
<feature type="region of interest" description="Disordered" evidence="1">
    <location>
        <begin position="181"/>
        <end position="206"/>
    </location>
</feature>
<feature type="compositionally biased region" description="Low complexity" evidence="1">
    <location>
        <begin position="338"/>
        <end position="356"/>
    </location>
</feature>